<keyword evidence="4" id="KW-0808">Transferase</keyword>
<evidence type="ECO:0000313" key="19">
    <source>
        <dbReference type="EMBL" id="KAK1378257.1"/>
    </source>
</evidence>
<dbReference type="InterPro" id="IPR001245">
    <property type="entry name" value="Ser-Thr/Tyr_kinase_cat_dom"/>
</dbReference>
<feature type="transmembrane region" description="Helical" evidence="16">
    <location>
        <begin position="325"/>
        <end position="347"/>
    </location>
</feature>
<reference evidence="19" key="1">
    <citation type="submission" date="2023-02" db="EMBL/GenBank/DDBJ databases">
        <title>Genome of toxic invasive species Heracleum sosnowskyi carries increased number of genes despite the absence of recent whole-genome duplications.</title>
        <authorList>
            <person name="Schelkunov M."/>
            <person name="Shtratnikova V."/>
            <person name="Makarenko M."/>
            <person name="Klepikova A."/>
            <person name="Omelchenko D."/>
            <person name="Novikova G."/>
            <person name="Obukhova E."/>
            <person name="Bogdanov V."/>
            <person name="Penin A."/>
            <person name="Logacheva M."/>
        </authorList>
    </citation>
    <scope>NUCLEOTIDE SEQUENCE</scope>
    <source>
        <strain evidence="19">Hsosn_3</strain>
        <tissue evidence="19">Leaf</tissue>
    </source>
</reference>
<evidence type="ECO:0000256" key="1">
    <source>
        <dbReference type="ARBA" id="ARBA00004479"/>
    </source>
</evidence>
<dbReference type="GO" id="GO:0005524">
    <property type="term" value="F:ATP binding"/>
    <property type="evidence" value="ECO:0007669"/>
    <property type="project" value="UniProtKB-KW"/>
</dbReference>
<dbReference type="Pfam" id="PF07645">
    <property type="entry name" value="EGF_CA"/>
    <property type="match status" value="1"/>
</dbReference>
<dbReference type="Pfam" id="PF13947">
    <property type="entry name" value="GUB_WAK_bind"/>
    <property type="match status" value="1"/>
</dbReference>
<dbReference type="InterPro" id="IPR018097">
    <property type="entry name" value="EGF_Ca-bd_CS"/>
</dbReference>
<dbReference type="FunFam" id="3.30.200.20:FF:000043">
    <property type="entry name" value="Wall-associated receptor kinase 2"/>
    <property type="match status" value="1"/>
</dbReference>
<evidence type="ECO:0000313" key="20">
    <source>
        <dbReference type="Proteomes" id="UP001237642"/>
    </source>
</evidence>
<evidence type="ECO:0000256" key="9">
    <source>
        <dbReference type="ARBA" id="ARBA00022840"/>
    </source>
</evidence>
<keyword evidence="8 19" id="KW-0418">Kinase</keyword>
<feature type="chain" id="PRO_5042053892" evidence="17">
    <location>
        <begin position="22"/>
        <end position="611"/>
    </location>
</feature>
<evidence type="ECO:0000256" key="4">
    <source>
        <dbReference type="ARBA" id="ARBA00022679"/>
    </source>
</evidence>
<dbReference type="Gene3D" id="1.10.510.10">
    <property type="entry name" value="Transferase(Phosphotransferase) domain 1"/>
    <property type="match status" value="1"/>
</dbReference>
<evidence type="ECO:0000256" key="10">
    <source>
        <dbReference type="ARBA" id="ARBA00022989"/>
    </source>
</evidence>
<gene>
    <name evidence="19" type="ORF">POM88_025001</name>
</gene>
<evidence type="ECO:0000256" key="7">
    <source>
        <dbReference type="ARBA" id="ARBA00022741"/>
    </source>
</evidence>
<keyword evidence="12" id="KW-1015">Disulfide bond</keyword>
<keyword evidence="20" id="KW-1185">Reference proteome</keyword>
<dbReference type="InterPro" id="IPR025287">
    <property type="entry name" value="WAK_GUB"/>
</dbReference>
<sequence>MTAQLVLQIMLVLLFRQEALAQESSRGKPGCQQKCGSLLISYPFGLGASCSADRTFELSCNKSFNPPKAFLVDNNLEVLYISLKAGTIRVNTPVITDCMNTNIDQVFNLRGPFTFSATQNRFTAMACNNIALISQQGLDVGMCTSFCNITGRDNSCYGINCCQIGIPPSLKIINASLRSIESTNDQKRCRSAFIVDQNWFGNLTNIYSVQKLEQVPAVLDWRPYGFCHSFGPVNSSLCGSNTVCTNQRLCSCIEGYKGNPYLPDGCHDIDECANDSNRCQQICTNTPGKYKCSCIDSWEPEGQYKCMEKKKTMGPYDYKIFTPTVWLYVICISLVLAPLSVCLFKVLKRRKQRKIKEKFFKRNGGMLLHQQMSSSEGNVETNKLFSSKELHKATNHYNVDRILGQGGQGTVYKGMLPDGRIVAVKKSKIEDERKLENFINEIVILSQLNHRNVVRLHGCCLETEVPLLVYEFIPNGTLFEYLHDHRQKPILAPTSDNEERSLVTHFMLAIEENRIVDVVDSQITKDGRKEELITFAKLAYRCLNFSGRRRPTMKQVSAELESIRMSDGSATAQQHSEIVAYSVVTEQIDAWDLTSTSISSSAYNSLTQGRS</sequence>
<evidence type="ECO:0000256" key="17">
    <source>
        <dbReference type="SAM" id="SignalP"/>
    </source>
</evidence>
<evidence type="ECO:0000259" key="18">
    <source>
        <dbReference type="PROSITE" id="PS50011"/>
    </source>
</evidence>
<dbReference type="Proteomes" id="UP001237642">
    <property type="component" value="Unassembled WGS sequence"/>
</dbReference>
<accession>A0AAD8MMJ4</accession>
<dbReference type="PANTHER" id="PTHR27005:SF515">
    <property type="entry name" value="WALL-ASSOCIATED RECEPTOR KINASE-LIKE 10-RELATED"/>
    <property type="match status" value="1"/>
</dbReference>
<dbReference type="InterPro" id="IPR013695">
    <property type="entry name" value="WAK"/>
</dbReference>
<dbReference type="SUPFAM" id="SSF56112">
    <property type="entry name" value="Protein kinase-like (PK-like)"/>
    <property type="match status" value="1"/>
</dbReference>
<dbReference type="InterPro" id="IPR011009">
    <property type="entry name" value="Kinase-like_dom_sf"/>
</dbReference>
<name>A0AAD8MMJ4_9APIA</name>
<dbReference type="SUPFAM" id="SSF57196">
    <property type="entry name" value="EGF/Laminin"/>
    <property type="match status" value="1"/>
</dbReference>
<keyword evidence="2" id="KW-0723">Serine/threonine-protein kinase</keyword>
<dbReference type="PROSITE" id="PS01187">
    <property type="entry name" value="EGF_CA"/>
    <property type="match status" value="1"/>
</dbReference>
<dbReference type="AlphaFoldDB" id="A0AAD8MMJ4"/>
<comment type="catalytic activity">
    <reaction evidence="15">
        <text>L-threonyl-[protein] + ATP = O-phospho-L-threonyl-[protein] + ADP + H(+)</text>
        <dbReference type="Rhea" id="RHEA:46608"/>
        <dbReference type="Rhea" id="RHEA-COMP:11060"/>
        <dbReference type="Rhea" id="RHEA-COMP:11605"/>
        <dbReference type="ChEBI" id="CHEBI:15378"/>
        <dbReference type="ChEBI" id="CHEBI:30013"/>
        <dbReference type="ChEBI" id="CHEBI:30616"/>
        <dbReference type="ChEBI" id="CHEBI:61977"/>
        <dbReference type="ChEBI" id="CHEBI:456216"/>
    </reaction>
</comment>
<dbReference type="InterPro" id="IPR000719">
    <property type="entry name" value="Prot_kinase_dom"/>
</dbReference>
<evidence type="ECO:0000256" key="12">
    <source>
        <dbReference type="ARBA" id="ARBA00023157"/>
    </source>
</evidence>
<comment type="subcellular location">
    <subcellularLocation>
        <location evidence="1">Membrane</location>
        <topology evidence="1">Single-pass type I membrane protein</topology>
    </subcellularLocation>
</comment>
<feature type="signal peptide" evidence="17">
    <location>
        <begin position="1"/>
        <end position="21"/>
    </location>
</feature>
<evidence type="ECO:0000256" key="15">
    <source>
        <dbReference type="ARBA" id="ARBA00047951"/>
    </source>
</evidence>
<evidence type="ECO:0000256" key="2">
    <source>
        <dbReference type="ARBA" id="ARBA00022527"/>
    </source>
</evidence>
<dbReference type="GO" id="GO:0030247">
    <property type="term" value="F:polysaccharide binding"/>
    <property type="evidence" value="ECO:0007669"/>
    <property type="project" value="InterPro"/>
</dbReference>
<feature type="domain" description="Protein kinase" evidence="18">
    <location>
        <begin position="397"/>
        <end position="611"/>
    </location>
</feature>
<protein>
    <submittedName>
        <fullName evidence="19">Wall associated kinase-like 2</fullName>
    </submittedName>
</protein>
<dbReference type="Gene3D" id="3.30.200.20">
    <property type="entry name" value="Phosphorylase Kinase, domain 1"/>
    <property type="match status" value="1"/>
</dbReference>
<dbReference type="GO" id="GO:0007166">
    <property type="term" value="P:cell surface receptor signaling pathway"/>
    <property type="evidence" value="ECO:0007669"/>
    <property type="project" value="InterPro"/>
</dbReference>
<organism evidence="19 20">
    <name type="scientific">Heracleum sosnowskyi</name>
    <dbReference type="NCBI Taxonomy" id="360622"/>
    <lineage>
        <taxon>Eukaryota</taxon>
        <taxon>Viridiplantae</taxon>
        <taxon>Streptophyta</taxon>
        <taxon>Embryophyta</taxon>
        <taxon>Tracheophyta</taxon>
        <taxon>Spermatophyta</taxon>
        <taxon>Magnoliopsida</taxon>
        <taxon>eudicotyledons</taxon>
        <taxon>Gunneridae</taxon>
        <taxon>Pentapetalae</taxon>
        <taxon>asterids</taxon>
        <taxon>campanulids</taxon>
        <taxon>Apiales</taxon>
        <taxon>Apiaceae</taxon>
        <taxon>Apioideae</taxon>
        <taxon>apioid superclade</taxon>
        <taxon>Tordylieae</taxon>
        <taxon>Tordyliinae</taxon>
        <taxon>Heracleum</taxon>
    </lineage>
</organism>
<dbReference type="PROSITE" id="PS50011">
    <property type="entry name" value="PROTEIN_KINASE_DOM"/>
    <property type="match status" value="1"/>
</dbReference>
<dbReference type="GO" id="GO:0005886">
    <property type="term" value="C:plasma membrane"/>
    <property type="evidence" value="ECO:0007669"/>
    <property type="project" value="TreeGrafter"/>
</dbReference>
<dbReference type="Pfam" id="PF07714">
    <property type="entry name" value="PK_Tyr_Ser-Thr"/>
    <property type="match status" value="1"/>
</dbReference>
<dbReference type="Gene3D" id="2.10.25.10">
    <property type="entry name" value="Laminin"/>
    <property type="match status" value="2"/>
</dbReference>
<evidence type="ECO:0000256" key="13">
    <source>
        <dbReference type="ARBA" id="ARBA00023180"/>
    </source>
</evidence>
<evidence type="ECO:0000256" key="8">
    <source>
        <dbReference type="ARBA" id="ARBA00022777"/>
    </source>
</evidence>
<reference evidence="19" key="2">
    <citation type="submission" date="2023-05" db="EMBL/GenBank/DDBJ databases">
        <authorList>
            <person name="Schelkunov M.I."/>
        </authorList>
    </citation>
    <scope>NUCLEOTIDE SEQUENCE</scope>
    <source>
        <strain evidence="19">Hsosn_3</strain>
        <tissue evidence="19">Leaf</tissue>
    </source>
</reference>
<keyword evidence="9" id="KW-0067">ATP-binding</keyword>
<keyword evidence="7" id="KW-0547">Nucleotide-binding</keyword>
<dbReference type="SMART" id="SM00179">
    <property type="entry name" value="EGF_CA"/>
    <property type="match status" value="1"/>
</dbReference>
<evidence type="ECO:0000256" key="3">
    <source>
        <dbReference type="ARBA" id="ARBA00022536"/>
    </source>
</evidence>
<dbReference type="InterPro" id="IPR001881">
    <property type="entry name" value="EGF-like_Ca-bd_dom"/>
</dbReference>
<dbReference type="InterPro" id="IPR045274">
    <property type="entry name" value="WAK-like"/>
</dbReference>
<evidence type="ECO:0000256" key="11">
    <source>
        <dbReference type="ARBA" id="ARBA00023136"/>
    </source>
</evidence>
<dbReference type="PANTHER" id="PTHR27005">
    <property type="entry name" value="WALL-ASSOCIATED RECEPTOR KINASE-LIKE 21"/>
    <property type="match status" value="1"/>
</dbReference>
<keyword evidence="11 16" id="KW-0472">Membrane</keyword>
<evidence type="ECO:0000256" key="14">
    <source>
        <dbReference type="ARBA" id="ARBA00047558"/>
    </source>
</evidence>
<keyword evidence="5 16" id="KW-0812">Transmembrane</keyword>
<dbReference type="InterPro" id="IPR049883">
    <property type="entry name" value="NOTCH1_EGF-like"/>
</dbReference>
<comment type="catalytic activity">
    <reaction evidence="14">
        <text>L-seryl-[protein] + ATP = O-phospho-L-seryl-[protein] + ADP + H(+)</text>
        <dbReference type="Rhea" id="RHEA:17989"/>
        <dbReference type="Rhea" id="RHEA-COMP:9863"/>
        <dbReference type="Rhea" id="RHEA-COMP:11604"/>
        <dbReference type="ChEBI" id="CHEBI:15378"/>
        <dbReference type="ChEBI" id="CHEBI:29999"/>
        <dbReference type="ChEBI" id="CHEBI:30616"/>
        <dbReference type="ChEBI" id="CHEBI:83421"/>
        <dbReference type="ChEBI" id="CHEBI:456216"/>
    </reaction>
</comment>
<dbReference type="GO" id="GO:0004674">
    <property type="term" value="F:protein serine/threonine kinase activity"/>
    <property type="evidence" value="ECO:0007669"/>
    <property type="project" value="UniProtKB-KW"/>
</dbReference>
<keyword evidence="13" id="KW-0325">Glycoprotein</keyword>
<keyword evidence="6 17" id="KW-0732">Signal</keyword>
<dbReference type="SMART" id="SM00181">
    <property type="entry name" value="EGF"/>
    <property type="match status" value="2"/>
</dbReference>
<evidence type="ECO:0000256" key="6">
    <source>
        <dbReference type="ARBA" id="ARBA00022729"/>
    </source>
</evidence>
<comment type="caution">
    <text evidence="19">The sequence shown here is derived from an EMBL/GenBank/DDBJ whole genome shotgun (WGS) entry which is preliminary data.</text>
</comment>
<dbReference type="InterPro" id="IPR000742">
    <property type="entry name" value="EGF"/>
</dbReference>
<dbReference type="EMBL" id="JAUIZM010000006">
    <property type="protein sequence ID" value="KAK1378257.1"/>
    <property type="molecule type" value="Genomic_DNA"/>
</dbReference>
<proteinExistence type="predicted"/>
<dbReference type="CDD" id="cd00054">
    <property type="entry name" value="EGF_CA"/>
    <property type="match status" value="1"/>
</dbReference>
<evidence type="ECO:0000256" key="5">
    <source>
        <dbReference type="ARBA" id="ARBA00022692"/>
    </source>
</evidence>
<keyword evidence="3" id="KW-0245">EGF-like domain</keyword>
<dbReference type="GO" id="GO:0005509">
    <property type="term" value="F:calcium ion binding"/>
    <property type="evidence" value="ECO:0007669"/>
    <property type="project" value="InterPro"/>
</dbReference>
<evidence type="ECO:0000256" key="16">
    <source>
        <dbReference type="SAM" id="Phobius"/>
    </source>
</evidence>
<keyword evidence="10 16" id="KW-1133">Transmembrane helix</keyword>
<dbReference type="Pfam" id="PF08488">
    <property type="entry name" value="WAK"/>
    <property type="match status" value="1"/>
</dbReference>